<dbReference type="EMBL" id="SLWR01000003">
    <property type="protein sequence ID" value="TCO49131.1"/>
    <property type="molecule type" value="Genomic_DNA"/>
</dbReference>
<dbReference type="InterPro" id="IPR053524">
    <property type="entry name" value="Aerial_hyphae_peptide-synth"/>
</dbReference>
<dbReference type="InterPro" id="IPR057929">
    <property type="entry name" value="RamC_N"/>
</dbReference>
<dbReference type="InterPro" id="IPR011009">
    <property type="entry name" value="Kinase-like_dom_sf"/>
</dbReference>
<accession>A0A4R2IU52</accession>
<evidence type="ECO:0000256" key="6">
    <source>
        <dbReference type="ARBA" id="ARBA00022840"/>
    </source>
</evidence>
<evidence type="ECO:0000256" key="5">
    <source>
        <dbReference type="ARBA" id="ARBA00022777"/>
    </source>
</evidence>
<dbReference type="GO" id="GO:0004674">
    <property type="term" value="F:protein serine/threonine kinase activity"/>
    <property type="evidence" value="ECO:0007669"/>
    <property type="project" value="UniProtKB-KW"/>
</dbReference>
<dbReference type="InterPro" id="IPR000719">
    <property type="entry name" value="Prot_kinase_dom"/>
</dbReference>
<evidence type="ECO:0000256" key="4">
    <source>
        <dbReference type="ARBA" id="ARBA00022741"/>
    </source>
</evidence>
<sequence>MTSCTTPALAVAPKMAGHHEKGGRTSMHETAQESYEFYCLADRRFYETPANRGAEHPDFALCSRPVPDGWRHVPGETWMHYAPAELRLPQQGWKIHVSARLADVERTLEAVWEYCVPRGIAFKFLRNEPVLVMVNSKAAPRGSSGKLVTIYPADEAQLELILKELDGILHGVEGPYILSDLRYAEGPLFVRYGAFVSRYCLSPTGERVLALEDDNGTLVPDHRGPTFSTPPWVTLPAFLEPHLEARNAVTTNDLAYTIDGVIQFSNGGGVYLGRHNETGDRVVLKEGRPYAGLDMSGRDAVARISHERDILEQLDGLSVVPKVHDYLQLGEHHFLVQEHIDSVSLQRELVRRYPLTHPDASEADKAEYAEWATRIVEQLAQAVGQLHERGVVFCDLHPDNVLLDADGNLTLIDFEVATRAEDRARSTLAHPGYAAPPDRQGVEVDRYALACIALGVFAPQTTILLNLHPGKAFHLAEMITETFPVPRATIDQAVSIITDAGNELADLALPGKAGWTEVRDALTRSIVASATPERADRLFPGDIAQFRPGAGIDIATGAAGVLYALKRTGAERFPQYDDWLRKRALDTETGPGLYDGLHGVAHVLDELGYRQDALDLVDRTLVDDWTSRELGLHSGLAGIGLNLLHFDTEPTLRAKAVRVLDLVADRLGDVTDVPEISGGQHARAGLMYGSSGPALLFLNAFEQLGDTGLLDLAEIAIRQDLRRTLITPDGTRQINQGWRTLPYLEEGSAGIALVVERYLRHRPSDELAGSLEELTKVTHCDFYVQPGLFMGRAGLLLTASALGEQVDDLVYGLGWHALPFAGGLAYPGNQLLRLSMDLATGSAGVLLALGTALHEAPVSLPFLGPPQWSESSSRQPALKEV</sequence>
<reference evidence="8 9" key="1">
    <citation type="journal article" date="2015" name="Stand. Genomic Sci.">
        <title>Genomic Encyclopedia of Bacterial and Archaeal Type Strains, Phase III: the genomes of soil and plant-associated and newly described type strains.</title>
        <authorList>
            <person name="Whitman W.B."/>
            <person name="Woyke T."/>
            <person name="Klenk H.P."/>
            <person name="Zhou Y."/>
            <person name="Lilburn T.G."/>
            <person name="Beck B.J."/>
            <person name="De Vos P."/>
            <person name="Vandamme P."/>
            <person name="Eisen J.A."/>
            <person name="Garrity G."/>
            <person name="Hugenholtz P."/>
            <person name="Kyrpides N.C."/>
        </authorList>
    </citation>
    <scope>NUCLEOTIDE SEQUENCE [LARGE SCALE GENOMIC DNA]</scope>
    <source>
        <strain evidence="8 9">VKM Ac-2541</strain>
    </source>
</reference>
<dbReference type="SUPFAM" id="SSF158745">
    <property type="entry name" value="LanC-like"/>
    <property type="match status" value="1"/>
</dbReference>
<evidence type="ECO:0000259" key="7">
    <source>
        <dbReference type="PROSITE" id="PS50011"/>
    </source>
</evidence>
<evidence type="ECO:0000256" key="1">
    <source>
        <dbReference type="ARBA" id="ARBA00012513"/>
    </source>
</evidence>
<dbReference type="InterPro" id="IPR058053">
    <property type="entry name" value="RamC_C"/>
</dbReference>
<dbReference type="PROSITE" id="PS50011">
    <property type="entry name" value="PROTEIN_KINASE_DOM"/>
    <property type="match status" value="1"/>
</dbReference>
<dbReference type="SUPFAM" id="SSF56112">
    <property type="entry name" value="Protein kinase-like (PK-like)"/>
    <property type="match status" value="1"/>
</dbReference>
<keyword evidence="5 8" id="KW-0418">Kinase</keyword>
<proteinExistence type="predicted"/>
<protein>
    <recommendedName>
        <fullName evidence="1">non-specific serine/threonine protein kinase</fullName>
        <ecNumber evidence="1">2.7.11.1</ecNumber>
    </recommendedName>
</protein>
<dbReference type="NCBIfam" id="NF038151">
    <property type="entry name" value="lanthi_synth_III"/>
    <property type="match status" value="1"/>
</dbReference>
<dbReference type="Pfam" id="PF25816">
    <property type="entry name" value="RamC_N"/>
    <property type="match status" value="1"/>
</dbReference>
<dbReference type="SMART" id="SM00220">
    <property type="entry name" value="S_TKc"/>
    <property type="match status" value="1"/>
</dbReference>
<dbReference type="Proteomes" id="UP000295573">
    <property type="component" value="Unassembled WGS sequence"/>
</dbReference>
<dbReference type="EC" id="2.7.11.1" evidence="1"/>
<dbReference type="CDD" id="cd04791">
    <property type="entry name" value="LanC_SerThrkinase"/>
    <property type="match status" value="1"/>
</dbReference>
<dbReference type="PANTHER" id="PTHR43289">
    <property type="entry name" value="MITOGEN-ACTIVATED PROTEIN KINASE KINASE KINASE 20-RELATED"/>
    <property type="match status" value="1"/>
</dbReference>
<feature type="domain" description="Protein kinase" evidence="7">
    <location>
        <begin position="256"/>
        <end position="652"/>
    </location>
</feature>
<gene>
    <name evidence="8" type="ORF">EV646_103109</name>
</gene>
<evidence type="ECO:0000313" key="8">
    <source>
        <dbReference type="EMBL" id="TCO49131.1"/>
    </source>
</evidence>
<dbReference type="Pfam" id="PF00069">
    <property type="entry name" value="Pkinase"/>
    <property type="match status" value="1"/>
</dbReference>
<organism evidence="8 9">
    <name type="scientific">Kribbella antiqua</name>
    <dbReference type="NCBI Taxonomy" id="2512217"/>
    <lineage>
        <taxon>Bacteria</taxon>
        <taxon>Bacillati</taxon>
        <taxon>Actinomycetota</taxon>
        <taxon>Actinomycetes</taxon>
        <taxon>Propionibacteriales</taxon>
        <taxon>Kribbellaceae</taxon>
        <taxon>Kribbella</taxon>
    </lineage>
</organism>
<dbReference type="Gene3D" id="1.10.510.10">
    <property type="entry name" value="Transferase(Phosphotransferase) domain 1"/>
    <property type="match status" value="1"/>
</dbReference>
<dbReference type="AlphaFoldDB" id="A0A4R2IU52"/>
<evidence type="ECO:0000256" key="2">
    <source>
        <dbReference type="ARBA" id="ARBA00022527"/>
    </source>
</evidence>
<keyword evidence="6" id="KW-0067">ATP-binding</keyword>
<keyword evidence="3" id="KW-0808">Transferase</keyword>
<keyword evidence="4" id="KW-0547">Nucleotide-binding</keyword>
<keyword evidence="2" id="KW-0723">Serine/threonine-protein kinase</keyword>
<dbReference type="InterPro" id="IPR007822">
    <property type="entry name" value="LANC-like"/>
</dbReference>
<evidence type="ECO:0000313" key="9">
    <source>
        <dbReference type="Proteomes" id="UP000295573"/>
    </source>
</evidence>
<dbReference type="Gene3D" id="1.50.10.20">
    <property type="match status" value="1"/>
</dbReference>
<evidence type="ECO:0000256" key="3">
    <source>
        <dbReference type="ARBA" id="ARBA00022679"/>
    </source>
</evidence>
<dbReference type="SMART" id="SM01260">
    <property type="entry name" value="LANC_like"/>
    <property type="match status" value="1"/>
</dbReference>
<dbReference type="GO" id="GO:0005524">
    <property type="term" value="F:ATP binding"/>
    <property type="evidence" value="ECO:0007669"/>
    <property type="project" value="UniProtKB-KW"/>
</dbReference>
<name>A0A4R2IU52_9ACTN</name>
<dbReference type="PANTHER" id="PTHR43289:SF6">
    <property type="entry name" value="SERINE_THREONINE-PROTEIN KINASE NEKL-3"/>
    <property type="match status" value="1"/>
</dbReference>
<keyword evidence="9" id="KW-1185">Reference proteome</keyword>
<dbReference type="GO" id="GO:0031179">
    <property type="term" value="P:peptide modification"/>
    <property type="evidence" value="ECO:0007669"/>
    <property type="project" value="InterPro"/>
</dbReference>
<comment type="caution">
    <text evidence="8">The sequence shown here is derived from an EMBL/GenBank/DDBJ whole genome shotgun (WGS) entry which is preliminary data.</text>
</comment>